<feature type="region of interest" description="Disordered" evidence="2">
    <location>
        <begin position="384"/>
        <end position="438"/>
    </location>
</feature>
<keyword evidence="1" id="KW-0175">Coiled coil</keyword>
<feature type="coiled-coil region" evidence="1">
    <location>
        <begin position="476"/>
        <end position="505"/>
    </location>
</feature>
<proteinExistence type="predicted"/>
<evidence type="ECO:0000256" key="2">
    <source>
        <dbReference type="SAM" id="MobiDB-lite"/>
    </source>
</evidence>
<dbReference type="Proteomes" id="UP000298652">
    <property type="component" value="Chromosome 7"/>
</dbReference>
<dbReference type="AlphaFoldDB" id="A0A4U6TW96"/>
<feature type="compositionally biased region" description="Low complexity" evidence="2">
    <location>
        <begin position="122"/>
        <end position="132"/>
    </location>
</feature>
<feature type="compositionally biased region" description="Low complexity" evidence="2">
    <location>
        <begin position="92"/>
        <end position="105"/>
    </location>
</feature>
<keyword evidence="4" id="KW-1185">Reference proteome</keyword>
<evidence type="ECO:0000313" key="3">
    <source>
        <dbReference type="EMBL" id="TKW05109.1"/>
    </source>
</evidence>
<feature type="compositionally biased region" description="Low complexity" evidence="2">
    <location>
        <begin position="60"/>
        <end position="71"/>
    </location>
</feature>
<dbReference type="Gramene" id="TKW05109">
    <property type="protein sequence ID" value="TKW05109"/>
    <property type="gene ID" value="SEVIR_7G154700v2"/>
</dbReference>
<gene>
    <name evidence="3" type="ORF">SEVIR_7G154700v2</name>
</gene>
<accession>A0A4U6TW96</accession>
<protein>
    <recommendedName>
        <fullName evidence="5">Myb-like domain-containing protein</fullName>
    </recommendedName>
</protein>
<feature type="region of interest" description="Disordered" evidence="2">
    <location>
        <begin position="211"/>
        <end position="241"/>
    </location>
</feature>
<feature type="compositionally biased region" description="Polar residues" evidence="2">
    <location>
        <begin position="225"/>
        <end position="236"/>
    </location>
</feature>
<evidence type="ECO:0000256" key="1">
    <source>
        <dbReference type="SAM" id="Coils"/>
    </source>
</evidence>
<reference evidence="3" key="1">
    <citation type="submission" date="2019-03" db="EMBL/GenBank/DDBJ databases">
        <title>WGS assembly of Setaria viridis.</title>
        <authorList>
            <person name="Huang P."/>
            <person name="Jenkins J."/>
            <person name="Grimwood J."/>
            <person name="Barry K."/>
            <person name="Healey A."/>
            <person name="Mamidi S."/>
            <person name="Sreedasyam A."/>
            <person name="Shu S."/>
            <person name="Feldman M."/>
            <person name="Wu J."/>
            <person name="Yu Y."/>
            <person name="Chen C."/>
            <person name="Johnson J."/>
            <person name="Rokhsar D."/>
            <person name="Baxter I."/>
            <person name="Schmutz J."/>
            <person name="Brutnell T."/>
            <person name="Kellogg E."/>
        </authorList>
    </citation>
    <scope>NUCLEOTIDE SEQUENCE [LARGE SCALE GENOMIC DNA]</scope>
</reference>
<feature type="compositionally biased region" description="Basic and acidic residues" evidence="2">
    <location>
        <begin position="423"/>
        <end position="438"/>
    </location>
</feature>
<feature type="region of interest" description="Disordered" evidence="2">
    <location>
        <begin position="54"/>
        <end position="132"/>
    </location>
</feature>
<name>A0A4U6TW96_SETVI</name>
<dbReference type="PANTHER" id="PTHR45224:SF3">
    <property type="entry name" value="OS11G0506300 PROTEIN"/>
    <property type="match status" value="1"/>
</dbReference>
<evidence type="ECO:0008006" key="5">
    <source>
        <dbReference type="Google" id="ProtNLM"/>
    </source>
</evidence>
<dbReference type="EMBL" id="CM016558">
    <property type="protein sequence ID" value="TKW05109.1"/>
    <property type="molecule type" value="Genomic_DNA"/>
</dbReference>
<organism evidence="3 4">
    <name type="scientific">Setaria viridis</name>
    <name type="common">Green bristlegrass</name>
    <name type="synonym">Setaria italica subsp. viridis</name>
    <dbReference type="NCBI Taxonomy" id="4556"/>
    <lineage>
        <taxon>Eukaryota</taxon>
        <taxon>Viridiplantae</taxon>
        <taxon>Streptophyta</taxon>
        <taxon>Embryophyta</taxon>
        <taxon>Tracheophyta</taxon>
        <taxon>Spermatophyta</taxon>
        <taxon>Magnoliopsida</taxon>
        <taxon>Liliopsida</taxon>
        <taxon>Poales</taxon>
        <taxon>Poaceae</taxon>
        <taxon>PACMAD clade</taxon>
        <taxon>Panicoideae</taxon>
        <taxon>Panicodae</taxon>
        <taxon>Paniceae</taxon>
        <taxon>Cenchrinae</taxon>
        <taxon>Setaria</taxon>
    </lineage>
</organism>
<feature type="compositionally biased region" description="Acidic residues" evidence="2">
    <location>
        <begin position="397"/>
        <end position="410"/>
    </location>
</feature>
<evidence type="ECO:0000313" key="4">
    <source>
        <dbReference type="Proteomes" id="UP000298652"/>
    </source>
</evidence>
<dbReference type="PANTHER" id="PTHR45224">
    <property type="entry name" value="OS01G0527900 PROTEIN-RELATED"/>
    <property type="match status" value="1"/>
</dbReference>
<sequence length="526" mass="58710">MLAGASFVYGRSSCSHARRRLLGRVVGVVAVRRRRRGSDALGAARALFPFAPRKSGGAGTRAAQGGRFAGAESRCGASAEGSRVVVGEERTGGSADASTGGAAAAPEQMSSGRAAPVPEHNGAGASASAGASPTSFVDGGRFFKGPGSFFAGARQSSMPQPWMLPQSSDPATWDKNPTPPGGFTNFIQLHLSQNFHFVGGPAQFAPFKPPRTMEDTPTEEELATPHSSTENSNYVSVDSGDELELPRTEKRILWTQEEDVRLMSSWLHNSTDSSIGADRKNEQYWYDVVDTYNETTSSQRRRNAKQAKDRWHKVNKWTDLFHSAWLKARRVFTSGYNDQMWIDKAHVFYVEDNKKLKLGHFVLMDVWYTVRNEAKWITYNNGLKQARKRKSSNKDNEGEDMDNADLEDLEEIPRPMRQKKKTEKAALEKKAKNANRKDVDNTDLEEMNTFGKIQDDEHANRLKVLEVQKKLPSEKIEQAKLAHLAAKEQKEAAEVQMEARKYEVEARMFETYNQPPSRYGRSIDVR</sequence>